<sequence length="144" mass="16044">WNAAILRADSLHPNGVQVNGLDDIRHHLDLCHVESKPEDPLSQEDLDAILGPGRHAHLCNFYDRTPFVYEWFYSAFHVSEPAPSRPKNAVAAVFARQGVEVVHGSVLIVKNGPAGGEWVRDVQIDADAVARTLWWYHRSGNTVS</sequence>
<evidence type="ECO:0000313" key="1">
    <source>
        <dbReference type="EMBL" id="KAI0057501.1"/>
    </source>
</evidence>
<feature type="non-terminal residue" evidence="1">
    <location>
        <position position="1"/>
    </location>
</feature>
<comment type="caution">
    <text evidence="1">The sequence shown here is derived from an EMBL/GenBank/DDBJ whole genome shotgun (WGS) entry which is preliminary data.</text>
</comment>
<protein>
    <submittedName>
        <fullName evidence="1">Uncharacterized protein</fullName>
    </submittedName>
</protein>
<evidence type="ECO:0000313" key="2">
    <source>
        <dbReference type="Proteomes" id="UP000814140"/>
    </source>
</evidence>
<dbReference type="Proteomes" id="UP000814140">
    <property type="component" value="Unassembled WGS sequence"/>
</dbReference>
<gene>
    <name evidence="1" type="ORF">BV25DRAFT_1812315</name>
</gene>
<reference evidence="1" key="2">
    <citation type="journal article" date="2022" name="New Phytol.">
        <title>Evolutionary transition to the ectomycorrhizal habit in the genomes of a hyperdiverse lineage of mushroom-forming fungi.</title>
        <authorList>
            <person name="Looney B."/>
            <person name="Miyauchi S."/>
            <person name="Morin E."/>
            <person name="Drula E."/>
            <person name="Courty P.E."/>
            <person name="Kohler A."/>
            <person name="Kuo A."/>
            <person name="LaButti K."/>
            <person name="Pangilinan J."/>
            <person name="Lipzen A."/>
            <person name="Riley R."/>
            <person name="Andreopoulos W."/>
            <person name="He G."/>
            <person name="Johnson J."/>
            <person name="Nolan M."/>
            <person name="Tritt A."/>
            <person name="Barry K.W."/>
            <person name="Grigoriev I.V."/>
            <person name="Nagy L.G."/>
            <person name="Hibbett D."/>
            <person name="Henrissat B."/>
            <person name="Matheny P.B."/>
            <person name="Labbe J."/>
            <person name="Martin F.M."/>
        </authorList>
    </citation>
    <scope>NUCLEOTIDE SEQUENCE</scope>
    <source>
        <strain evidence="1">HHB10654</strain>
    </source>
</reference>
<accession>A0ACB8SP42</accession>
<reference evidence="1" key="1">
    <citation type="submission" date="2021-03" db="EMBL/GenBank/DDBJ databases">
        <authorList>
            <consortium name="DOE Joint Genome Institute"/>
            <person name="Ahrendt S."/>
            <person name="Looney B.P."/>
            <person name="Miyauchi S."/>
            <person name="Morin E."/>
            <person name="Drula E."/>
            <person name="Courty P.E."/>
            <person name="Chicoki N."/>
            <person name="Fauchery L."/>
            <person name="Kohler A."/>
            <person name="Kuo A."/>
            <person name="Labutti K."/>
            <person name="Pangilinan J."/>
            <person name="Lipzen A."/>
            <person name="Riley R."/>
            <person name="Andreopoulos W."/>
            <person name="He G."/>
            <person name="Johnson J."/>
            <person name="Barry K.W."/>
            <person name="Grigoriev I.V."/>
            <person name="Nagy L."/>
            <person name="Hibbett D."/>
            <person name="Henrissat B."/>
            <person name="Matheny P.B."/>
            <person name="Labbe J."/>
            <person name="Martin F."/>
        </authorList>
    </citation>
    <scope>NUCLEOTIDE SEQUENCE</scope>
    <source>
        <strain evidence="1">HHB10654</strain>
    </source>
</reference>
<proteinExistence type="predicted"/>
<name>A0ACB8SP42_9AGAM</name>
<keyword evidence="2" id="KW-1185">Reference proteome</keyword>
<organism evidence="1 2">
    <name type="scientific">Artomyces pyxidatus</name>
    <dbReference type="NCBI Taxonomy" id="48021"/>
    <lineage>
        <taxon>Eukaryota</taxon>
        <taxon>Fungi</taxon>
        <taxon>Dikarya</taxon>
        <taxon>Basidiomycota</taxon>
        <taxon>Agaricomycotina</taxon>
        <taxon>Agaricomycetes</taxon>
        <taxon>Russulales</taxon>
        <taxon>Auriscalpiaceae</taxon>
        <taxon>Artomyces</taxon>
    </lineage>
</organism>
<dbReference type="EMBL" id="MU277246">
    <property type="protein sequence ID" value="KAI0057501.1"/>
    <property type="molecule type" value="Genomic_DNA"/>
</dbReference>